<dbReference type="EMBL" id="CP001619">
    <property type="protein sequence ID" value="ACT91919.1"/>
    <property type="molecule type" value="Genomic_DNA"/>
</dbReference>
<proteinExistence type="predicted"/>
<evidence type="ECO:0000313" key="1">
    <source>
        <dbReference type="EMBL" id="ACT91919.1"/>
    </source>
</evidence>
<dbReference type="OrthoDB" id="953349at2"/>
<name>C6W162_DYAFD</name>
<dbReference type="AlphaFoldDB" id="C6W162"/>
<dbReference type="STRING" id="471854.Dfer_0657"/>
<dbReference type="KEGG" id="dfe:Dfer_0657"/>
<protein>
    <recommendedName>
        <fullName evidence="3">Lipocalin-like domain-containing protein</fullName>
    </recommendedName>
</protein>
<evidence type="ECO:0008006" key="3">
    <source>
        <dbReference type="Google" id="ProtNLM"/>
    </source>
</evidence>
<gene>
    <name evidence="1" type="ordered locus">Dfer_0657</name>
</gene>
<dbReference type="Proteomes" id="UP000002011">
    <property type="component" value="Chromosome"/>
</dbReference>
<accession>C6W162</accession>
<dbReference type="RefSeq" id="WP_015810176.1">
    <property type="nucleotide sequence ID" value="NC_013037.1"/>
</dbReference>
<sequence>MKKILLFVFALIAFSRCSENDPEAIAELSPVVGKWRLTAYGAGDSLIFVSTVQSQVTIIRPDGIMVDEEGVQGCCPPTRYLFNGVEITPKPAAPVKSADCSLVLCAPCGEMTITTPMSDPDVMVIECDGRSMWYKREQ</sequence>
<keyword evidence="2" id="KW-1185">Reference proteome</keyword>
<reference evidence="1 2" key="1">
    <citation type="journal article" date="2009" name="Stand. Genomic Sci.">
        <title>Complete genome sequence of Dyadobacter fermentans type strain (NS114).</title>
        <authorList>
            <person name="Lang E."/>
            <person name="Lapidus A."/>
            <person name="Chertkov O."/>
            <person name="Brettin T."/>
            <person name="Detter J.C."/>
            <person name="Han C."/>
            <person name="Copeland A."/>
            <person name="Glavina Del Rio T."/>
            <person name="Nolan M."/>
            <person name="Chen F."/>
            <person name="Lucas S."/>
            <person name="Tice H."/>
            <person name="Cheng J.F."/>
            <person name="Land M."/>
            <person name="Hauser L."/>
            <person name="Chang Y.J."/>
            <person name="Jeffries C.D."/>
            <person name="Kopitz M."/>
            <person name="Bruce D."/>
            <person name="Goodwin L."/>
            <person name="Pitluck S."/>
            <person name="Ovchinnikova G."/>
            <person name="Pati A."/>
            <person name="Ivanova N."/>
            <person name="Mavrommatis K."/>
            <person name="Chen A."/>
            <person name="Palaniappan K."/>
            <person name="Chain P."/>
            <person name="Bristow J."/>
            <person name="Eisen J.A."/>
            <person name="Markowitz V."/>
            <person name="Hugenholtz P."/>
            <person name="Goker M."/>
            <person name="Rohde M."/>
            <person name="Kyrpides N.C."/>
            <person name="Klenk H.P."/>
        </authorList>
    </citation>
    <scope>NUCLEOTIDE SEQUENCE [LARGE SCALE GENOMIC DNA]</scope>
    <source>
        <strain evidence="2">ATCC 700827 / DSM 18053 / CIP 107007 / KCTC 52180 / NS114</strain>
    </source>
</reference>
<evidence type="ECO:0000313" key="2">
    <source>
        <dbReference type="Proteomes" id="UP000002011"/>
    </source>
</evidence>
<dbReference type="HOGENOM" id="CLU_1851998_0_0_10"/>
<organism evidence="1 2">
    <name type="scientific">Dyadobacter fermentans (strain ATCC 700827 / DSM 18053 / CIP 107007 / KCTC 52180 / NS114)</name>
    <dbReference type="NCBI Taxonomy" id="471854"/>
    <lineage>
        <taxon>Bacteria</taxon>
        <taxon>Pseudomonadati</taxon>
        <taxon>Bacteroidota</taxon>
        <taxon>Cytophagia</taxon>
        <taxon>Cytophagales</taxon>
        <taxon>Spirosomataceae</taxon>
        <taxon>Dyadobacter</taxon>
    </lineage>
</organism>